<organism evidence="1 2">
    <name type="scientific">Neisseria arctica</name>
    <dbReference type="NCBI Taxonomy" id="1470200"/>
    <lineage>
        <taxon>Bacteria</taxon>
        <taxon>Pseudomonadati</taxon>
        <taxon>Pseudomonadota</taxon>
        <taxon>Betaproteobacteria</taxon>
        <taxon>Neisseriales</taxon>
        <taxon>Neisseriaceae</taxon>
        <taxon>Neisseria</taxon>
    </lineage>
</organism>
<name>A0A0J1C463_9NEIS</name>
<evidence type="ECO:0000313" key="1">
    <source>
        <dbReference type="EMBL" id="KLT73078.1"/>
    </source>
</evidence>
<gene>
    <name evidence="1" type="ORF">PL75_05280</name>
</gene>
<dbReference type="AlphaFoldDB" id="A0A0J1C463"/>
<comment type="caution">
    <text evidence="1">The sequence shown here is derived from an EMBL/GenBank/DDBJ whole genome shotgun (WGS) entry which is preliminary data.</text>
</comment>
<dbReference type="Proteomes" id="UP000036027">
    <property type="component" value="Unassembled WGS sequence"/>
</dbReference>
<proteinExistence type="predicted"/>
<reference evidence="1 2" key="1">
    <citation type="submission" date="2014-11" db="EMBL/GenBank/DDBJ databases">
        <title>Genome of a novel goose pathogen.</title>
        <authorList>
            <person name="Hansen C.M."/>
            <person name="Hueffer K."/>
            <person name="Choi S.C."/>
        </authorList>
    </citation>
    <scope>NUCLEOTIDE SEQUENCE [LARGE SCALE GENOMIC DNA]</scope>
    <source>
        <strain evidence="1 2">KH1503</strain>
    </source>
</reference>
<sequence>MQTCLKSVRIDKLAVLILGRTGSYTGRLKIFRRPVFILYLLSFKEYFATHHFPRRHSFMYEKSRLKSQAAFFT</sequence>
<dbReference type="PATRIC" id="fig|1470200.3.peg.2224"/>
<protein>
    <submittedName>
        <fullName evidence="1">Uncharacterized protein</fullName>
    </submittedName>
</protein>
<dbReference type="STRING" id="1470200.PL75_05280"/>
<keyword evidence="2" id="KW-1185">Reference proteome</keyword>
<dbReference type="EMBL" id="JTDO01000006">
    <property type="protein sequence ID" value="KLT73078.1"/>
    <property type="molecule type" value="Genomic_DNA"/>
</dbReference>
<accession>A0A0J1C463</accession>
<evidence type="ECO:0000313" key="2">
    <source>
        <dbReference type="Proteomes" id="UP000036027"/>
    </source>
</evidence>